<evidence type="ECO:0000313" key="3">
    <source>
        <dbReference type="EMBL" id="GLR50202.1"/>
    </source>
</evidence>
<comment type="caution">
    <text evidence="3">The sequence shown here is derived from an EMBL/GenBank/DDBJ whole genome shotgun (WGS) entry which is preliminary data.</text>
</comment>
<evidence type="ECO:0000256" key="1">
    <source>
        <dbReference type="ARBA" id="ARBA00009981"/>
    </source>
</evidence>
<evidence type="ECO:0000256" key="2">
    <source>
        <dbReference type="SAM" id="MobiDB-lite"/>
    </source>
</evidence>
<dbReference type="InterPro" id="IPR036165">
    <property type="entry name" value="YefM-like_sf"/>
</dbReference>
<name>A0ABQ5ZEP2_9HYPH</name>
<protein>
    <submittedName>
        <fullName evidence="3">Antitoxin</fullName>
    </submittedName>
</protein>
<feature type="compositionally biased region" description="Polar residues" evidence="2">
    <location>
        <begin position="8"/>
        <end position="20"/>
    </location>
</feature>
<dbReference type="SUPFAM" id="SSF143120">
    <property type="entry name" value="YefM-like"/>
    <property type="match status" value="1"/>
</dbReference>
<evidence type="ECO:0000313" key="4">
    <source>
        <dbReference type="Proteomes" id="UP001156702"/>
    </source>
</evidence>
<sequence>MEKPMSFASMTSADFNQNPSKAKKAANEGPLVITEHGEARYVLVRYSDFKDHWRKSKSLYDALNHKGSRFDDDFAPERASFEGRDVEF</sequence>
<feature type="region of interest" description="Disordered" evidence="2">
    <location>
        <begin position="1"/>
        <end position="29"/>
    </location>
</feature>
<organism evidence="3 4">
    <name type="scientific">Shinella yambaruensis</name>
    <dbReference type="NCBI Taxonomy" id="415996"/>
    <lineage>
        <taxon>Bacteria</taxon>
        <taxon>Pseudomonadati</taxon>
        <taxon>Pseudomonadota</taxon>
        <taxon>Alphaproteobacteria</taxon>
        <taxon>Hyphomicrobiales</taxon>
        <taxon>Rhizobiaceae</taxon>
        <taxon>Shinella</taxon>
    </lineage>
</organism>
<dbReference type="Proteomes" id="UP001156702">
    <property type="component" value="Unassembled WGS sequence"/>
</dbReference>
<dbReference type="EMBL" id="BSOP01000012">
    <property type="protein sequence ID" value="GLR50202.1"/>
    <property type="molecule type" value="Genomic_DNA"/>
</dbReference>
<reference evidence="4" key="1">
    <citation type="journal article" date="2019" name="Int. J. Syst. Evol. Microbiol.">
        <title>The Global Catalogue of Microorganisms (GCM) 10K type strain sequencing project: providing services to taxonomists for standard genome sequencing and annotation.</title>
        <authorList>
            <consortium name="The Broad Institute Genomics Platform"/>
            <consortium name="The Broad Institute Genome Sequencing Center for Infectious Disease"/>
            <person name="Wu L."/>
            <person name="Ma J."/>
        </authorList>
    </citation>
    <scope>NUCLEOTIDE SEQUENCE [LARGE SCALE GENOMIC DNA]</scope>
    <source>
        <strain evidence="4">NBRC 102122</strain>
    </source>
</reference>
<proteinExistence type="inferred from homology"/>
<gene>
    <name evidence="3" type="ORF">GCM10007923_14070</name>
</gene>
<comment type="similarity">
    <text evidence="1">Belongs to the phD/YefM antitoxin family.</text>
</comment>
<keyword evidence="4" id="KW-1185">Reference proteome</keyword>
<accession>A0ABQ5ZEP2</accession>